<evidence type="ECO:0000313" key="3">
    <source>
        <dbReference type="Proteomes" id="UP000030106"/>
    </source>
</evidence>
<dbReference type="HOGENOM" id="CLU_723984_0_0_1"/>
<feature type="region of interest" description="Disordered" evidence="1">
    <location>
        <begin position="204"/>
        <end position="227"/>
    </location>
</feature>
<proteinExistence type="predicted"/>
<name>A0A0A2VC98_BEABA</name>
<sequence>MSASRLCFRLPSFGHILAVIIANHPRRIPTWHHQNLFEFYTPSTPACMEMAFETERRGEWHWPASREESGPIPPSFEDACLCPCTVYSRSWARLKAAFAGHDAQQDPNLGWCNSDCCCFVACFPLYGFTIAQLQSTVRAVYDIKGSPGHDSIDAVCSPCTTLRRTEYEIMIREKHHRQRHRAHIPSYISQGSLAYTSQGSMAYAHSNAGTPSSTQPEQSYEEPKNPIPSIKIDAVGVTVLRQPADRNIPMINITSPQVVIENSSPSQSVLCAADPQVASGHIIQPEHTLEDDPTVVVAWGGKIKEHQLQHDPRSETSSLQRAKEHDLKEDVSHEKPRPNPEHTLVECTDGTISPRSGFVQTSADLFSMEEVPEHTGISIGASCLVDDDSKTQSATRHCPVVPALKPGERSDKASV</sequence>
<accession>A0A0A2VC98</accession>
<dbReference type="STRING" id="1245745.A0A0A2VC98"/>
<feature type="compositionally biased region" description="Polar residues" evidence="1">
    <location>
        <begin position="207"/>
        <end position="218"/>
    </location>
</feature>
<organism evidence="2 3">
    <name type="scientific">Beauveria bassiana D1-5</name>
    <dbReference type="NCBI Taxonomy" id="1245745"/>
    <lineage>
        <taxon>Eukaryota</taxon>
        <taxon>Fungi</taxon>
        <taxon>Dikarya</taxon>
        <taxon>Ascomycota</taxon>
        <taxon>Pezizomycotina</taxon>
        <taxon>Sordariomycetes</taxon>
        <taxon>Hypocreomycetidae</taxon>
        <taxon>Hypocreales</taxon>
        <taxon>Cordycipitaceae</taxon>
        <taxon>Beauveria</taxon>
    </lineage>
</organism>
<feature type="compositionally biased region" description="Basic and acidic residues" evidence="1">
    <location>
        <begin position="321"/>
        <end position="343"/>
    </location>
</feature>
<dbReference type="Proteomes" id="UP000030106">
    <property type="component" value="Unassembled WGS sequence"/>
</dbReference>
<feature type="region of interest" description="Disordered" evidence="1">
    <location>
        <begin position="306"/>
        <end position="343"/>
    </location>
</feature>
<comment type="caution">
    <text evidence="2">The sequence shown here is derived from an EMBL/GenBank/DDBJ whole genome shotgun (WGS) entry which is preliminary data.</text>
</comment>
<dbReference type="AlphaFoldDB" id="A0A0A2VC98"/>
<dbReference type="EMBL" id="ANFO01001132">
    <property type="protein sequence ID" value="KGQ03982.1"/>
    <property type="molecule type" value="Genomic_DNA"/>
</dbReference>
<protein>
    <submittedName>
        <fullName evidence="2">Uncharacterized protein</fullName>
    </submittedName>
</protein>
<dbReference type="OrthoDB" id="5148260at2759"/>
<reference evidence="2 3" key="1">
    <citation type="submission" date="2012-10" db="EMBL/GenBank/DDBJ databases">
        <title>Genome sequencing and analysis of entomopathogenic fungi Beauveria bassiana D1-5.</title>
        <authorList>
            <person name="Li Q."/>
            <person name="Wang L."/>
            <person name="Zhang Z."/>
            <person name="Wang Q."/>
            <person name="Ren J."/>
            <person name="Wang M."/>
            <person name="Xu W."/>
            <person name="Wang J."/>
            <person name="Lu Y."/>
            <person name="Du Q."/>
            <person name="Sun Z."/>
        </authorList>
    </citation>
    <scope>NUCLEOTIDE SEQUENCE [LARGE SCALE GENOMIC DNA]</scope>
    <source>
        <strain evidence="2 3">D1-5</strain>
    </source>
</reference>
<evidence type="ECO:0000256" key="1">
    <source>
        <dbReference type="SAM" id="MobiDB-lite"/>
    </source>
</evidence>
<gene>
    <name evidence="2" type="ORF">BBAD15_g10757</name>
</gene>
<evidence type="ECO:0000313" key="2">
    <source>
        <dbReference type="EMBL" id="KGQ03982.1"/>
    </source>
</evidence>